<comment type="similarity">
    <text evidence="11">Belongs to the dicarboxylate/amino acid:cation symporter (DAACS) (TC 2.A.23) family.</text>
</comment>
<comment type="catalytic activity">
    <reaction evidence="8">
        <text>K(+)(in) + L-glutamate(out) + 3 Na(+)(out) + H(+)(out) = K(+)(out) + L-glutamate(in) + 3 Na(+)(in) + H(+)(in)</text>
        <dbReference type="Rhea" id="RHEA:70699"/>
        <dbReference type="ChEBI" id="CHEBI:15378"/>
        <dbReference type="ChEBI" id="CHEBI:29101"/>
        <dbReference type="ChEBI" id="CHEBI:29103"/>
        <dbReference type="ChEBI" id="CHEBI:29985"/>
    </reaction>
</comment>
<evidence type="ECO:0000256" key="12">
    <source>
        <dbReference type="SAM" id="MobiDB-lite"/>
    </source>
</evidence>
<sequence length="678" mass="74114">MTSPSESQPKKYKKMWLPLRTPWLLLQNSQLPLLSLGNITAIAAATESYLLLCFLGSQAPRWLTPMMQMLIEQEGEREEERETSMRETHQVVATDTTPTGAGDKQQLREKSQQEADSNRITEESLVKLSGEAEMLAVMSVTFEKKSRIRVMDKFTATDIKEYINHNSNRNAFILLTISAVIIGISLAFALRPYQLTYRQIKYFSFPGELLMRMLQMLVLPLIVSSLVTGMASLDNKATGRMGMRAAVYYMVTTVIAVFIGILMVTIIHPGKGSKEGLHREGRIETIPTADAFMDLVRNMFPPNLVEACFKQFKTQYSTRLITRTVVRTENGSEQSASVPPPSSMENGTSLLENVTRALGTLQEVLTFEETVPVSGSANGINALGLVVFSVAFGLVIGGMKHKGRVLRDFFDSLNEAIMRLVGIIIWYAPVGILFLIAGKILEMEDMAVLGGQLGMYTLTVIVGLFLHAGGVLPLIYFLITHRNPFPFIGGMLQALITAMGTSSSSATLPITFRCLEEGLGVDRRITRFVLPVGATVNMDGTALYEALAAIFIAQVNNYELNLGQITTISITATAASVGAAGIPQAGLVTMVIVLTSVGLPTEDITLIIAVDWFLDRLRTMTNVLGDSIGAAVIEHLSQRELELQEAELTLPSLGKPYKSLVAQEKGASRGRGGNESAM</sequence>
<dbReference type="Proteomes" id="UP000550707">
    <property type="component" value="Unassembled WGS sequence"/>
</dbReference>
<evidence type="ECO:0000256" key="5">
    <source>
        <dbReference type="ARBA" id="ARBA00022989"/>
    </source>
</evidence>
<dbReference type="PRINTS" id="PR00173">
    <property type="entry name" value="EDTRNSPORT"/>
</dbReference>
<evidence type="ECO:0000256" key="4">
    <source>
        <dbReference type="ARBA" id="ARBA00022847"/>
    </source>
</evidence>
<feature type="compositionally biased region" description="Basic and acidic residues" evidence="12">
    <location>
        <begin position="105"/>
        <end position="119"/>
    </location>
</feature>
<dbReference type="FunCoup" id="A0A7J8IBW5">
    <property type="interactions" value="520"/>
</dbReference>
<feature type="compositionally biased region" description="Basic and acidic residues" evidence="12">
    <location>
        <begin position="78"/>
        <end position="89"/>
    </location>
</feature>
<comment type="caution">
    <text evidence="13">The sequence shown here is derived from an EMBL/GenBank/DDBJ whole genome shotgun (WGS) entry which is preliminary data.</text>
</comment>
<keyword evidence="4 11" id="KW-0769">Symport</keyword>
<dbReference type="Gene3D" id="1.10.3860.10">
    <property type="entry name" value="Sodium:dicarboxylate symporter"/>
    <property type="match status" value="1"/>
</dbReference>
<comment type="subcellular location">
    <subcellularLocation>
        <location evidence="1 11">Membrane</location>
        <topology evidence="1 11">Multi-pass membrane protein</topology>
    </subcellularLocation>
</comment>
<feature type="transmembrane region" description="Helical" evidence="11">
    <location>
        <begin position="453"/>
        <end position="479"/>
    </location>
</feature>
<feature type="transmembrane region" description="Helical" evidence="11">
    <location>
        <begin position="245"/>
        <end position="267"/>
    </location>
</feature>
<keyword evidence="6 11" id="KW-0472">Membrane</keyword>
<keyword evidence="7" id="KW-0325">Glycoprotein</keyword>
<dbReference type="PROSITE" id="PS00713">
    <property type="entry name" value="NA_DICARBOXYL_SYMP_1"/>
    <property type="match status" value="1"/>
</dbReference>
<dbReference type="SUPFAM" id="SSF118215">
    <property type="entry name" value="Proton glutamate symport protein"/>
    <property type="match status" value="1"/>
</dbReference>
<keyword evidence="3 11" id="KW-0812">Transmembrane</keyword>
<dbReference type="InterPro" id="IPR001991">
    <property type="entry name" value="Na-dicarboxylate_symporter"/>
</dbReference>
<accession>A0A7J8IBW5</accession>
<keyword evidence="2 11" id="KW-0813">Transport</keyword>
<dbReference type="InParanoid" id="A0A7J8IBW5"/>
<feature type="transmembrane region" description="Helical" evidence="11">
    <location>
        <begin position="380"/>
        <end position="399"/>
    </location>
</feature>
<name>A0A7J8IBW5_MOLMO</name>
<evidence type="ECO:0000256" key="9">
    <source>
        <dbReference type="ARBA" id="ARBA00048715"/>
    </source>
</evidence>
<feature type="transmembrane region" description="Helical" evidence="11">
    <location>
        <begin position="171"/>
        <end position="193"/>
    </location>
</feature>
<evidence type="ECO:0000256" key="3">
    <source>
        <dbReference type="ARBA" id="ARBA00022692"/>
    </source>
</evidence>
<protein>
    <recommendedName>
        <fullName evidence="11">Amino acid transporter</fullName>
    </recommendedName>
</protein>
<dbReference type="GO" id="GO:0150104">
    <property type="term" value="P:transport across blood-brain barrier"/>
    <property type="evidence" value="ECO:0007669"/>
    <property type="project" value="UniProtKB-ARBA"/>
</dbReference>
<organism evidence="13 14">
    <name type="scientific">Molossus molossus</name>
    <name type="common">Pallas' mastiff bat</name>
    <name type="synonym">Vespertilio molossus</name>
    <dbReference type="NCBI Taxonomy" id="27622"/>
    <lineage>
        <taxon>Eukaryota</taxon>
        <taxon>Metazoa</taxon>
        <taxon>Chordata</taxon>
        <taxon>Craniata</taxon>
        <taxon>Vertebrata</taxon>
        <taxon>Euteleostomi</taxon>
        <taxon>Mammalia</taxon>
        <taxon>Eutheria</taxon>
        <taxon>Laurasiatheria</taxon>
        <taxon>Chiroptera</taxon>
        <taxon>Yangochiroptera</taxon>
        <taxon>Molossidae</taxon>
        <taxon>Molossus</taxon>
    </lineage>
</organism>
<evidence type="ECO:0000256" key="1">
    <source>
        <dbReference type="ARBA" id="ARBA00004141"/>
    </source>
</evidence>
<evidence type="ECO:0000256" key="7">
    <source>
        <dbReference type="ARBA" id="ARBA00023180"/>
    </source>
</evidence>
<dbReference type="InterPro" id="IPR018107">
    <property type="entry name" value="Na-dicarboxylate_symporter_CS"/>
</dbReference>
<evidence type="ECO:0000256" key="8">
    <source>
        <dbReference type="ARBA" id="ARBA00047601"/>
    </source>
</evidence>
<dbReference type="GO" id="GO:0070633">
    <property type="term" value="P:transepithelial transport"/>
    <property type="evidence" value="ECO:0007669"/>
    <property type="project" value="UniProtKB-ARBA"/>
</dbReference>
<dbReference type="EMBL" id="JACASF010000004">
    <property type="protein sequence ID" value="KAF6482063.1"/>
    <property type="molecule type" value="Genomic_DNA"/>
</dbReference>
<feature type="transmembrane region" description="Helical" evidence="11">
    <location>
        <begin position="420"/>
        <end position="441"/>
    </location>
</feature>
<evidence type="ECO:0000256" key="10">
    <source>
        <dbReference type="ARBA" id="ARBA00049118"/>
    </source>
</evidence>
<feature type="transmembrane region" description="Helical" evidence="11">
    <location>
        <begin position="33"/>
        <end position="57"/>
    </location>
</feature>
<dbReference type="InterPro" id="IPR036458">
    <property type="entry name" value="Na:dicarbo_symporter_sf"/>
</dbReference>
<feature type="region of interest" description="Disordered" evidence="12">
    <location>
        <begin position="73"/>
        <end position="119"/>
    </location>
</feature>
<proteinExistence type="inferred from homology"/>
<reference evidence="13 14" key="1">
    <citation type="journal article" date="2020" name="Nature">
        <title>Six reference-quality genomes reveal evolution of bat adaptations.</title>
        <authorList>
            <person name="Jebb D."/>
            <person name="Huang Z."/>
            <person name="Pippel M."/>
            <person name="Hughes G.M."/>
            <person name="Lavrichenko K."/>
            <person name="Devanna P."/>
            <person name="Winkler S."/>
            <person name="Jermiin L.S."/>
            <person name="Skirmuntt E.C."/>
            <person name="Katzourakis A."/>
            <person name="Burkitt-Gray L."/>
            <person name="Ray D.A."/>
            <person name="Sullivan K.A.M."/>
            <person name="Roscito J.G."/>
            <person name="Kirilenko B.M."/>
            <person name="Davalos L.M."/>
            <person name="Corthals A.P."/>
            <person name="Power M.L."/>
            <person name="Jones G."/>
            <person name="Ransome R.D."/>
            <person name="Dechmann D.K.N."/>
            <person name="Locatelli A.G."/>
            <person name="Puechmaille S.J."/>
            <person name="Fedrigo O."/>
            <person name="Jarvis E.D."/>
            <person name="Hiller M."/>
            <person name="Vernes S.C."/>
            <person name="Myers E.W."/>
            <person name="Teeling E.C."/>
        </authorList>
    </citation>
    <scope>NUCLEOTIDE SEQUENCE [LARGE SCALE GENOMIC DNA]</scope>
    <source>
        <strain evidence="13">MMolMol1</strain>
        <tissue evidence="13">Muscle</tissue>
    </source>
</reference>
<dbReference type="AlphaFoldDB" id="A0A7J8IBW5"/>
<evidence type="ECO:0000256" key="11">
    <source>
        <dbReference type="RuleBase" id="RU361216"/>
    </source>
</evidence>
<evidence type="ECO:0000256" key="2">
    <source>
        <dbReference type="ARBA" id="ARBA00022448"/>
    </source>
</evidence>
<dbReference type="PROSITE" id="PS00714">
    <property type="entry name" value="NA_DICARBOXYL_SYMP_2"/>
    <property type="match status" value="1"/>
</dbReference>
<dbReference type="PANTHER" id="PTHR11958">
    <property type="entry name" value="SODIUM/DICARBOXYLATE SYMPORTER-RELATED"/>
    <property type="match status" value="1"/>
</dbReference>
<comment type="catalytic activity">
    <reaction evidence="10">
        <text>D-aspartate(out) + K(+)(in) + 3 Na(+)(out) + H(+)(out) = D-aspartate(in) + K(+)(out) + 3 Na(+)(in) + H(+)(in)</text>
        <dbReference type="Rhea" id="RHEA:71379"/>
        <dbReference type="ChEBI" id="CHEBI:15378"/>
        <dbReference type="ChEBI" id="CHEBI:29101"/>
        <dbReference type="ChEBI" id="CHEBI:29103"/>
        <dbReference type="ChEBI" id="CHEBI:29990"/>
    </reaction>
</comment>
<gene>
    <name evidence="13" type="ORF">HJG59_016636</name>
</gene>
<dbReference type="GO" id="GO:0005313">
    <property type="term" value="F:L-glutamate transmembrane transporter activity"/>
    <property type="evidence" value="ECO:0007669"/>
    <property type="project" value="TreeGrafter"/>
</dbReference>
<dbReference type="GO" id="GO:0015175">
    <property type="term" value="F:neutral L-amino acid transmembrane transporter activity"/>
    <property type="evidence" value="ECO:0007669"/>
    <property type="project" value="TreeGrafter"/>
</dbReference>
<feature type="transmembrane region" description="Helical" evidence="11">
    <location>
        <begin position="213"/>
        <end position="233"/>
    </location>
</feature>
<dbReference type="GO" id="GO:0070778">
    <property type="term" value="P:L-aspartate transmembrane transport"/>
    <property type="evidence" value="ECO:0007669"/>
    <property type="project" value="UniProtKB-ARBA"/>
</dbReference>
<dbReference type="GO" id="GO:0005886">
    <property type="term" value="C:plasma membrane"/>
    <property type="evidence" value="ECO:0007669"/>
    <property type="project" value="TreeGrafter"/>
</dbReference>
<keyword evidence="14" id="KW-1185">Reference proteome</keyword>
<keyword evidence="5 11" id="KW-1133">Transmembrane helix</keyword>
<comment type="catalytic activity">
    <reaction evidence="9">
        <text>K(+)(in) + L-aspartate(out) + 3 Na(+)(out) + H(+)(out) = K(+)(out) + L-aspartate(in) + 3 Na(+)(in) + H(+)(in)</text>
        <dbReference type="Rhea" id="RHEA:70851"/>
        <dbReference type="ChEBI" id="CHEBI:15378"/>
        <dbReference type="ChEBI" id="CHEBI:29101"/>
        <dbReference type="ChEBI" id="CHEBI:29103"/>
        <dbReference type="ChEBI" id="CHEBI:29991"/>
    </reaction>
</comment>
<evidence type="ECO:0000313" key="13">
    <source>
        <dbReference type="EMBL" id="KAF6482063.1"/>
    </source>
</evidence>
<dbReference type="FunFam" id="1.10.3860.10:FF:000002">
    <property type="entry name" value="Amino acid transporter"/>
    <property type="match status" value="1"/>
</dbReference>
<dbReference type="PANTHER" id="PTHR11958:SF67">
    <property type="entry name" value="EXCITATORY AMINO ACID TRANSPORTER 4"/>
    <property type="match status" value="1"/>
</dbReference>
<evidence type="ECO:0000256" key="6">
    <source>
        <dbReference type="ARBA" id="ARBA00023136"/>
    </source>
</evidence>
<dbReference type="GO" id="GO:0015501">
    <property type="term" value="F:glutamate:sodium symporter activity"/>
    <property type="evidence" value="ECO:0007669"/>
    <property type="project" value="TreeGrafter"/>
</dbReference>
<dbReference type="Pfam" id="PF00375">
    <property type="entry name" value="SDF"/>
    <property type="match status" value="1"/>
</dbReference>
<evidence type="ECO:0000313" key="14">
    <source>
        <dbReference type="Proteomes" id="UP000550707"/>
    </source>
</evidence>
<dbReference type="InterPro" id="IPR050746">
    <property type="entry name" value="DAACS"/>
</dbReference>